<reference evidence="2" key="1">
    <citation type="submission" date="2018-11" db="EMBL/GenBank/DDBJ databases">
        <authorList>
            <consortium name="Pathogen Informatics"/>
        </authorList>
    </citation>
    <scope>NUCLEOTIDE SEQUENCE</scope>
</reference>
<evidence type="ECO:0000313" key="2">
    <source>
        <dbReference type="EMBL" id="VEL07699.1"/>
    </source>
</evidence>
<protein>
    <submittedName>
        <fullName evidence="2">Uncharacterized protein</fullName>
    </submittedName>
</protein>
<proteinExistence type="predicted"/>
<evidence type="ECO:0000256" key="1">
    <source>
        <dbReference type="SAM" id="MobiDB-lite"/>
    </source>
</evidence>
<organism evidence="2 3">
    <name type="scientific">Protopolystoma xenopodis</name>
    <dbReference type="NCBI Taxonomy" id="117903"/>
    <lineage>
        <taxon>Eukaryota</taxon>
        <taxon>Metazoa</taxon>
        <taxon>Spiralia</taxon>
        <taxon>Lophotrochozoa</taxon>
        <taxon>Platyhelminthes</taxon>
        <taxon>Monogenea</taxon>
        <taxon>Polyopisthocotylea</taxon>
        <taxon>Polystomatidea</taxon>
        <taxon>Polystomatidae</taxon>
        <taxon>Protopolystoma</taxon>
    </lineage>
</organism>
<gene>
    <name evidence="2" type="ORF">PXEA_LOCUS1139</name>
</gene>
<accession>A0A3S4ZNB3</accession>
<dbReference type="Proteomes" id="UP000784294">
    <property type="component" value="Unassembled WGS sequence"/>
</dbReference>
<dbReference type="AlphaFoldDB" id="A0A3S4ZNB3"/>
<name>A0A3S4ZNB3_9PLAT</name>
<feature type="region of interest" description="Disordered" evidence="1">
    <location>
        <begin position="244"/>
        <end position="264"/>
    </location>
</feature>
<keyword evidence="3" id="KW-1185">Reference proteome</keyword>
<comment type="caution">
    <text evidence="2">The sequence shown here is derived from an EMBL/GenBank/DDBJ whole genome shotgun (WGS) entry which is preliminary data.</text>
</comment>
<dbReference type="EMBL" id="CAAALY010002312">
    <property type="protein sequence ID" value="VEL07699.1"/>
    <property type="molecule type" value="Genomic_DNA"/>
</dbReference>
<sequence length="295" mass="32138">MGGEVEEVRPEEVVTPSAYLLFYERQDRHPATFLPKSFGNLVDQLRQGRSEPCASEGGHKSPSFSDTAEVGATASASTISFFRGISFSGSSPDIDSNMAARLVHLVDEMHLRQHASRAESEAPRSGQLFPVEQISWPTGMMMMKVLRQSQQHAGRTDEVEGVAKVDDSLSSPPARVNLHSVATRGALADSLDQKAQMRLLIEEKASTLPMRTLARRPSGKDLAPSQTAGLTSFSSLSTSLHSSIPEEVDGKAKAAKVRAKPPQTLLDLQENTMILHNEKVDDSLLSYAQRRTEAN</sequence>
<feature type="region of interest" description="Disordered" evidence="1">
    <location>
        <begin position="49"/>
        <end position="68"/>
    </location>
</feature>
<evidence type="ECO:0000313" key="3">
    <source>
        <dbReference type="Proteomes" id="UP000784294"/>
    </source>
</evidence>